<proteinExistence type="predicted"/>
<dbReference type="NCBIfam" id="TIGR00254">
    <property type="entry name" value="GGDEF"/>
    <property type="match status" value="1"/>
</dbReference>
<evidence type="ECO:0000256" key="1">
    <source>
        <dbReference type="SAM" id="Phobius"/>
    </source>
</evidence>
<keyword evidence="1" id="KW-0472">Membrane</keyword>
<dbReference type="eggNOG" id="COG2200">
    <property type="taxonomic scope" value="Bacteria"/>
</dbReference>
<reference evidence="5" key="1">
    <citation type="journal article" date="2011" name="J. Bacteriol.">
        <title>Genome sequences of eight morphologically diverse alphaproteobacteria.</title>
        <authorList>
            <consortium name="US DOE Joint Genome Institute"/>
            <person name="Brown P.J."/>
            <person name="Kysela D.T."/>
            <person name="Buechlein A."/>
            <person name="Hemmerich C."/>
            <person name="Brun Y.V."/>
        </authorList>
    </citation>
    <scope>NUCLEOTIDE SEQUENCE [LARGE SCALE GENOMIC DNA]</scope>
    <source>
        <strain evidence="5">ATCC 49814 / DSM 5838 / IFAM 1418</strain>
    </source>
</reference>
<keyword evidence="1" id="KW-0812">Transmembrane</keyword>
<evidence type="ECO:0000259" key="2">
    <source>
        <dbReference type="PROSITE" id="PS50883"/>
    </source>
</evidence>
<name>C6XIJ2_HIRBI</name>
<dbReference type="InterPro" id="IPR050706">
    <property type="entry name" value="Cyclic-di-GMP_PDE-like"/>
</dbReference>
<dbReference type="PROSITE" id="PS50887">
    <property type="entry name" value="GGDEF"/>
    <property type="match status" value="1"/>
</dbReference>
<dbReference type="Pfam" id="PF00563">
    <property type="entry name" value="EAL"/>
    <property type="match status" value="1"/>
</dbReference>
<dbReference type="InterPro" id="IPR001633">
    <property type="entry name" value="EAL_dom"/>
</dbReference>
<dbReference type="InterPro" id="IPR029787">
    <property type="entry name" value="Nucleotide_cyclase"/>
</dbReference>
<evidence type="ECO:0000313" key="4">
    <source>
        <dbReference type="EMBL" id="ACT60799.1"/>
    </source>
</evidence>
<feature type="domain" description="GGDEF" evidence="3">
    <location>
        <begin position="157"/>
        <end position="303"/>
    </location>
</feature>
<dbReference type="STRING" id="582402.Hbal_3132"/>
<dbReference type="CDD" id="cd01948">
    <property type="entry name" value="EAL"/>
    <property type="match status" value="1"/>
</dbReference>
<dbReference type="CDD" id="cd01949">
    <property type="entry name" value="GGDEF"/>
    <property type="match status" value="1"/>
</dbReference>
<dbReference type="EMBL" id="CP001678">
    <property type="protein sequence ID" value="ACT60799.1"/>
    <property type="molecule type" value="Genomic_DNA"/>
</dbReference>
<evidence type="ECO:0000313" key="5">
    <source>
        <dbReference type="Proteomes" id="UP000002745"/>
    </source>
</evidence>
<keyword evidence="5" id="KW-1185">Reference proteome</keyword>
<dbReference type="AlphaFoldDB" id="C6XIJ2"/>
<dbReference type="InterPro" id="IPR000160">
    <property type="entry name" value="GGDEF_dom"/>
</dbReference>
<dbReference type="HOGENOM" id="CLU_000445_70_50_5"/>
<gene>
    <name evidence="4" type="ordered locus">Hbal_3132</name>
</gene>
<dbReference type="SMART" id="SM00267">
    <property type="entry name" value="GGDEF"/>
    <property type="match status" value="1"/>
</dbReference>
<protein>
    <submittedName>
        <fullName evidence="4">Diguanylate cyclase/phosphodiesterase</fullName>
    </submittedName>
</protein>
<sequence length="574" mass="63547">MARKIDASKRMSLSFRLTIVSVIASVLVASITFGIEVFVFGEDHSMDDLPWYAGAMLMLAILVGAGVYMVIQAFLKPLSVLAASLRAAKPGQGQDVAKTALPISSDLAAAIEEMTSRYDAVIRKSYKMSISDPLTGLVNRAQFVKKVEMSILSAGERSVSVIIIDLDRFTRVNDKFGPQLADELLVMVGARLKAYLREADTEIRGMEQSQEAPSILSRLSADVFAVLIPFTTQHVVEKMVEFLRFELERPFTLDGRMVELTAAYAAASAPADAPNAGELMKQVDISLKMSKQSKFKGLQFYDSSMHETAQRNLTLEDDIRHGIENHEFIPVFQPKVELETGVVIGAEALARWRRPDGAVVSPGVFVPKAEEMGLIPQMGASILRDACVQAAKWDFNGHKPRLAVNVSPLQFEDPNFFSIVEEILEESGLAPELLELELTETAAVDNPERVAKIMRPLRAKGVRFAIDDFGTGHSNFTTVTRLPFDVFKIDQQFVRAHGSDPHAPAIIEMILAMAEALGQETVAEGVETQEHYEFLRRRACTIGQGYFFSPPLPAHEFEEFVRHWRAPSLTKKMA</sequence>
<dbReference type="PROSITE" id="PS50883">
    <property type="entry name" value="EAL"/>
    <property type="match status" value="1"/>
</dbReference>
<dbReference type="KEGG" id="hba:Hbal_3132"/>
<dbReference type="Pfam" id="PF00990">
    <property type="entry name" value="GGDEF"/>
    <property type="match status" value="1"/>
</dbReference>
<evidence type="ECO:0000259" key="3">
    <source>
        <dbReference type="PROSITE" id="PS50887"/>
    </source>
</evidence>
<dbReference type="Gene3D" id="3.30.70.270">
    <property type="match status" value="1"/>
</dbReference>
<dbReference type="InterPro" id="IPR035919">
    <property type="entry name" value="EAL_sf"/>
</dbReference>
<dbReference type="SMART" id="SM00052">
    <property type="entry name" value="EAL"/>
    <property type="match status" value="1"/>
</dbReference>
<organism evidence="4 5">
    <name type="scientific">Hirschia baltica (strain ATCC 49814 / DSM 5838 / IFAM 1418)</name>
    <dbReference type="NCBI Taxonomy" id="582402"/>
    <lineage>
        <taxon>Bacteria</taxon>
        <taxon>Pseudomonadati</taxon>
        <taxon>Pseudomonadota</taxon>
        <taxon>Alphaproteobacteria</taxon>
        <taxon>Hyphomonadales</taxon>
        <taxon>Hyphomonadaceae</taxon>
        <taxon>Hirschia</taxon>
    </lineage>
</organism>
<accession>C6XIJ2</accession>
<dbReference type="InterPro" id="IPR043128">
    <property type="entry name" value="Rev_trsase/Diguanyl_cyclase"/>
</dbReference>
<dbReference type="RefSeq" id="WP_015828949.1">
    <property type="nucleotide sequence ID" value="NC_012982.1"/>
</dbReference>
<dbReference type="PANTHER" id="PTHR33121">
    <property type="entry name" value="CYCLIC DI-GMP PHOSPHODIESTERASE PDEF"/>
    <property type="match status" value="1"/>
</dbReference>
<dbReference type="SUPFAM" id="SSF55073">
    <property type="entry name" value="Nucleotide cyclase"/>
    <property type="match status" value="1"/>
</dbReference>
<feature type="transmembrane region" description="Helical" evidence="1">
    <location>
        <begin position="50"/>
        <end position="71"/>
    </location>
</feature>
<dbReference type="Gene3D" id="3.20.20.450">
    <property type="entry name" value="EAL domain"/>
    <property type="match status" value="1"/>
</dbReference>
<dbReference type="SUPFAM" id="SSF141868">
    <property type="entry name" value="EAL domain-like"/>
    <property type="match status" value="1"/>
</dbReference>
<dbReference type="Proteomes" id="UP000002745">
    <property type="component" value="Chromosome"/>
</dbReference>
<feature type="domain" description="EAL" evidence="2">
    <location>
        <begin position="312"/>
        <end position="565"/>
    </location>
</feature>
<dbReference type="OrthoDB" id="7279500at2"/>
<dbReference type="GO" id="GO:0071111">
    <property type="term" value="F:cyclic-guanylate-specific phosphodiesterase activity"/>
    <property type="evidence" value="ECO:0007669"/>
    <property type="project" value="InterPro"/>
</dbReference>
<dbReference type="eggNOG" id="COG2199">
    <property type="taxonomic scope" value="Bacteria"/>
</dbReference>
<dbReference type="PANTHER" id="PTHR33121:SF70">
    <property type="entry name" value="SIGNALING PROTEIN YKOW"/>
    <property type="match status" value="1"/>
</dbReference>
<keyword evidence="1" id="KW-1133">Transmembrane helix</keyword>